<evidence type="ECO:0000313" key="2">
    <source>
        <dbReference type="Proteomes" id="UP000763802"/>
    </source>
</evidence>
<comment type="caution">
    <text evidence="1">The sequence shown here is derived from an EMBL/GenBank/DDBJ whole genome shotgun (WGS) entry which is preliminary data.</text>
</comment>
<dbReference type="RefSeq" id="WP_215193661.1">
    <property type="nucleotide sequence ID" value="NZ_JAHHDY010000008.1"/>
</dbReference>
<accession>A0ABS5WN35</accession>
<gene>
    <name evidence="1" type="ORF">KL867_05180</name>
</gene>
<reference evidence="1 2" key="1">
    <citation type="submission" date="2021-05" db="EMBL/GenBank/DDBJ databases">
        <title>Draft genomes of marine bacteria isolated from model chitin particles.</title>
        <authorList>
            <person name="Datta M.S."/>
            <person name="Schwartzman J.A."/>
            <person name="Cordero O."/>
        </authorList>
    </citation>
    <scope>NUCLEOTIDE SEQUENCE [LARGE SCALE GENOMIC DNA]</scope>
    <source>
        <strain evidence="1 2">4E07</strain>
    </source>
</reference>
<proteinExistence type="predicted"/>
<protein>
    <submittedName>
        <fullName evidence="1">Uncharacterized protein</fullName>
    </submittedName>
</protein>
<name>A0ABS5WN35_9RHOB</name>
<organism evidence="1 2">
    <name type="scientific">Falsiruegeria litorea</name>
    <dbReference type="NCBI Taxonomy" id="1280831"/>
    <lineage>
        <taxon>Bacteria</taxon>
        <taxon>Pseudomonadati</taxon>
        <taxon>Pseudomonadota</taxon>
        <taxon>Alphaproteobacteria</taxon>
        <taxon>Rhodobacterales</taxon>
        <taxon>Roseobacteraceae</taxon>
        <taxon>Falsiruegeria</taxon>
    </lineage>
</organism>
<keyword evidence="2" id="KW-1185">Reference proteome</keyword>
<dbReference type="EMBL" id="JAHHDY010000008">
    <property type="protein sequence ID" value="MBT3140432.1"/>
    <property type="molecule type" value="Genomic_DNA"/>
</dbReference>
<sequence>MELNKLQLKKACDDLANYCVRILCPATDELFRDLEDNEVSLHQAFGVNMFAAHAIDYLHAIREARGDNISRSDLLKQFDALFSEEDAVLANRKFQLVNSINNSLKHIELDAKRTANAAVLEHYGPIRIGALVEREGRIYCNLDNYWFDFCRVVLRPILEEFRSIDFTDQDVIEGFASGEVLAVEAHAIDHDDPIDEMIEFCNPPCLNCGESEDECECRTFVFDKKGGHFEPIQSNPDFNFDRVMSQISGAY</sequence>
<dbReference type="Proteomes" id="UP000763802">
    <property type="component" value="Unassembled WGS sequence"/>
</dbReference>
<evidence type="ECO:0000313" key="1">
    <source>
        <dbReference type="EMBL" id="MBT3140432.1"/>
    </source>
</evidence>